<accession>A0A645APH5</accession>
<protein>
    <submittedName>
        <fullName evidence="2">Uncharacterized protein</fullName>
    </submittedName>
</protein>
<evidence type="ECO:0000256" key="1">
    <source>
        <dbReference type="SAM" id="MobiDB-lite"/>
    </source>
</evidence>
<name>A0A645APH5_9ZZZZ</name>
<reference evidence="2" key="1">
    <citation type="submission" date="2019-08" db="EMBL/GenBank/DDBJ databases">
        <authorList>
            <person name="Kucharzyk K."/>
            <person name="Murdoch R.W."/>
            <person name="Higgins S."/>
            <person name="Loffler F."/>
        </authorList>
    </citation>
    <scope>NUCLEOTIDE SEQUENCE</scope>
</reference>
<evidence type="ECO:0000313" key="2">
    <source>
        <dbReference type="EMBL" id="MPM54668.1"/>
    </source>
</evidence>
<feature type="region of interest" description="Disordered" evidence="1">
    <location>
        <begin position="29"/>
        <end position="67"/>
    </location>
</feature>
<proteinExistence type="predicted"/>
<dbReference type="AlphaFoldDB" id="A0A645APH5"/>
<gene>
    <name evidence="2" type="ORF">SDC9_101447</name>
</gene>
<feature type="compositionally biased region" description="Acidic residues" evidence="1">
    <location>
        <begin position="52"/>
        <end position="67"/>
    </location>
</feature>
<dbReference type="EMBL" id="VSSQ01014908">
    <property type="protein sequence ID" value="MPM54668.1"/>
    <property type="molecule type" value="Genomic_DNA"/>
</dbReference>
<organism evidence="2">
    <name type="scientific">bioreactor metagenome</name>
    <dbReference type="NCBI Taxonomy" id="1076179"/>
    <lineage>
        <taxon>unclassified sequences</taxon>
        <taxon>metagenomes</taxon>
        <taxon>ecological metagenomes</taxon>
    </lineage>
</organism>
<comment type="caution">
    <text evidence="2">The sequence shown here is derived from an EMBL/GenBank/DDBJ whole genome shotgun (WGS) entry which is preliminary data.</text>
</comment>
<sequence length="67" mass="7548">MEEHNDGQNADLQRISKQEVRGVHVEEVAELHDDNQQKHALDELCGPRLTDEVDGLVDNVGDDEDVQ</sequence>
<feature type="compositionally biased region" description="Basic and acidic residues" evidence="1">
    <location>
        <begin position="29"/>
        <end position="42"/>
    </location>
</feature>